<dbReference type="Pfam" id="PF00135">
    <property type="entry name" value="COesterase"/>
    <property type="match status" value="1"/>
</dbReference>
<dbReference type="EMBL" id="KZ308731">
    <property type="protein sequence ID" value="KAG8233578.1"/>
    <property type="molecule type" value="Genomic_DNA"/>
</dbReference>
<sequence>GGGRSGPKYPVIVFIHGESYEWNSGNPYDGSLLAAYGRVVVVTLNFRLGILGFLRPGVNEHTVSNFGLLDQIAALQWVKENIGGVGGDASSVTLMGHGTGAACVNFLLVSPVARGADGLFHRAILMSGTALGDWALTSHPVKSTIQVAEALNCALVDRNDELAACLRRKELMELMRVRVAGSRYDPPFGPVVDGSVVPNEPRQLMGVYRDLFSRYDLMLGITEREAHHSLGAVALTHGLLQRERDAAIKEYVRARYEMAPDQVFAAVLQHYDAGIGAKMSSGMASDATLAQQHRDILLELLGDARMVAPMVQTADYHSAVNPKSYFYVFSHRTKFGDFPGTSGSVPGEELPYVFGAPLDGWGEIRTHFPQKFSAQEALFAEAESQCAKKARLLDSGQAGMDAISTRLARVRHRQPNLSTARRRATDFWNKDIPNLVSDPTSNQRVQTEPGHTDKPKTFPSAPEDPIWDPPELPPTFVTPPWRNPPWIAGQPQFPTDPQPPPPLVSPPPATEEPTVGGISESSTFLLIVIVGACFLAVNLCVFAGLYYQRDRIRRMLAPRRMRPGIEVEDSAPTEKHSKSKTTTPLIGALRRLGGKEEVAKVEEEDEEDTGGDAQRRRRWLVRQCSASTMDPHTKVREWIAHDVVQRYSPRFLRRKRAVQATLNEEVRPSPLALEVALELAQQSPHSEDKISSTSTARRPKKRKAAGKKVSVGVDATSATADEPEVLTKVTGSTQTLPEDDAVTVALATSPEEVAVVVPGTIMASAVRPQPPLSTFAVPEEERGARAGDGEINVTCREEEEPTEESGGPEATLRNIKRKNDPKVLPDLAPFHPLPSAPSIASTSSIKRRSLPASSQLTIVPTHAPSASTPVTPTTAVPKADSQTQTPAGRVPPPPPPRVSSTLRRNHSDRGTSKAEPKVIIKPTISKKTSAERPVRGTPVVDLGAAEVVQEQGTVKRAAGGKTGTVGRGTGKRQAKKNVGKAE</sequence>
<dbReference type="InterPro" id="IPR002018">
    <property type="entry name" value="CarbesteraseB"/>
</dbReference>
<evidence type="ECO:0000256" key="2">
    <source>
        <dbReference type="ARBA" id="ARBA00023180"/>
    </source>
</evidence>
<comment type="caution">
    <text evidence="6">The sequence shown here is derived from an EMBL/GenBank/DDBJ whole genome shotgun (WGS) entry which is preliminary data.</text>
</comment>
<dbReference type="InterPro" id="IPR051093">
    <property type="entry name" value="Neuroligin/BSAL"/>
</dbReference>
<keyword evidence="4" id="KW-0472">Membrane</keyword>
<feature type="compositionally biased region" description="Basic residues" evidence="3">
    <location>
        <begin position="697"/>
        <end position="706"/>
    </location>
</feature>
<evidence type="ECO:0000256" key="3">
    <source>
        <dbReference type="SAM" id="MobiDB-lite"/>
    </source>
</evidence>
<keyword evidence="4" id="KW-0812">Transmembrane</keyword>
<evidence type="ECO:0000313" key="6">
    <source>
        <dbReference type="EMBL" id="KAG8233578.1"/>
    </source>
</evidence>
<dbReference type="Proteomes" id="UP000792457">
    <property type="component" value="Unassembled WGS sequence"/>
</dbReference>
<feature type="compositionally biased region" description="Basic residues" evidence="3">
    <location>
        <begin position="969"/>
        <end position="982"/>
    </location>
</feature>
<feature type="region of interest" description="Disordered" evidence="3">
    <location>
        <begin position="596"/>
        <end position="615"/>
    </location>
</feature>
<feature type="compositionally biased region" description="Basic and acidic residues" evidence="3">
    <location>
        <begin position="905"/>
        <end position="918"/>
    </location>
</feature>
<accession>A0A8K0KJS7</accession>
<dbReference type="Gene3D" id="3.40.50.1820">
    <property type="entry name" value="alpha/beta hydrolase"/>
    <property type="match status" value="1"/>
</dbReference>
<feature type="transmembrane region" description="Helical" evidence="4">
    <location>
        <begin position="524"/>
        <end position="547"/>
    </location>
</feature>
<keyword evidence="4" id="KW-1133">Transmembrane helix</keyword>
<feature type="region of interest" description="Disordered" evidence="3">
    <location>
        <begin position="795"/>
        <end position="937"/>
    </location>
</feature>
<feature type="domain" description="Carboxylesterase type B" evidence="5">
    <location>
        <begin position="7"/>
        <end position="358"/>
    </location>
</feature>
<evidence type="ECO:0000259" key="5">
    <source>
        <dbReference type="Pfam" id="PF00135"/>
    </source>
</evidence>
<comment type="similarity">
    <text evidence="1">Belongs to the type-B carboxylesterase/lipase family.</text>
</comment>
<feature type="non-terminal residue" evidence="6">
    <location>
        <position position="982"/>
    </location>
</feature>
<feature type="region of interest" description="Disordered" evidence="3">
    <location>
        <begin position="430"/>
        <end position="516"/>
    </location>
</feature>
<protein>
    <recommendedName>
        <fullName evidence="5">Carboxylesterase type B domain-containing protein</fullName>
    </recommendedName>
</protein>
<dbReference type="PANTHER" id="PTHR43903">
    <property type="entry name" value="NEUROLIGIN"/>
    <property type="match status" value="1"/>
</dbReference>
<reference evidence="6" key="2">
    <citation type="submission" date="2017-10" db="EMBL/GenBank/DDBJ databases">
        <title>Ladona fulva Genome sequencing and assembly.</title>
        <authorList>
            <person name="Murali S."/>
            <person name="Richards S."/>
            <person name="Bandaranaike D."/>
            <person name="Bellair M."/>
            <person name="Blankenburg K."/>
            <person name="Chao H."/>
            <person name="Dinh H."/>
            <person name="Doddapaneni H."/>
            <person name="Dugan-Rocha S."/>
            <person name="Elkadiri S."/>
            <person name="Gnanaolivu R."/>
            <person name="Hernandez B."/>
            <person name="Skinner E."/>
            <person name="Javaid M."/>
            <person name="Lee S."/>
            <person name="Li M."/>
            <person name="Ming W."/>
            <person name="Munidasa M."/>
            <person name="Muniz J."/>
            <person name="Nguyen L."/>
            <person name="Hughes D."/>
            <person name="Osuji N."/>
            <person name="Pu L.-L."/>
            <person name="Puazo M."/>
            <person name="Qu C."/>
            <person name="Quiroz J."/>
            <person name="Raj R."/>
            <person name="Weissenberger G."/>
            <person name="Xin Y."/>
            <person name="Zou X."/>
            <person name="Han Y."/>
            <person name="Worley K."/>
            <person name="Muzny D."/>
            <person name="Gibbs R."/>
        </authorList>
    </citation>
    <scope>NUCLEOTIDE SEQUENCE</scope>
    <source>
        <strain evidence="6">Sampled in the wild</strain>
    </source>
</reference>
<feature type="compositionally biased region" description="Pro residues" evidence="3">
    <location>
        <begin position="494"/>
        <end position="510"/>
    </location>
</feature>
<name>A0A8K0KJS7_LADFU</name>
<evidence type="ECO:0000256" key="1">
    <source>
        <dbReference type="ARBA" id="ARBA00005964"/>
    </source>
</evidence>
<dbReference type="SUPFAM" id="SSF53474">
    <property type="entry name" value="alpha/beta-Hydrolases"/>
    <property type="match status" value="1"/>
</dbReference>
<keyword evidence="7" id="KW-1185">Reference proteome</keyword>
<feature type="region of interest" description="Disordered" evidence="3">
    <location>
        <begin position="953"/>
        <end position="982"/>
    </location>
</feature>
<feature type="compositionally biased region" description="Low complexity" evidence="3">
    <location>
        <begin position="860"/>
        <end position="877"/>
    </location>
</feature>
<feature type="compositionally biased region" description="Pro residues" evidence="3">
    <location>
        <begin position="467"/>
        <end position="483"/>
    </location>
</feature>
<evidence type="ECO:0000313" key="7">
    <source>
        <dbReference type="Proteomes" id="UP000792457"/>
    </source>
</evidence>
<evidence type="ECO:0000256" key="4">
    <source>
        <dbReference type="SAM" id="Phobius"/>
    </source>
</evidence>
<dbReference type="AlphaFoldDB" id="A0A8K0KJS7"/>
<reference evidence="6" key="1">
    <citation type="submission" date="2013-04" db="EMBL/GenBank/DDBJ databases">
        <authorList>
            <person name="Qu J."/>
            <person name="Murali S.C."/>
            <person name="Bandaranaike D."/>
            <person name="Bellair M."/>
            <person name="Blankenburg K."/>
            <person name="Chao H."/>
            <person name="Dinh H."/>
            <person name="Doddapaneni H."/>
            <person name="Downs B."/>
            <person name="Dugan-Rocha S."/>
            <person name="Elkadiri S."/>
            <person name="Gnanaolivu R.D."/>
            <person name="Hernandez B."/>
            <person name="Javaid M."/>
            <person name="Jayaseelan J.C."/>
            <person name="Lee S."/>
            <person name="Li M."/>
            <person name="Ming W."/>
            <person name="Munidasa M."/>
            <person name="Muniz J."/>
            <person name="Nguyen L."/>
            <person name="Ongeri F."/>
            <person name="Osuji N."/>
            <person name="Pu L.-L."/>
            <person name="Puazo M."/>
            <person name="Qu C."/>
            <person name="Quiroz J."/>
            <person name="Raj R."/>
            <person name="Weissenberger G."/>
            <person name="Xin Y."/>
            <person name="Zou X."/>
            <person name="Han Y."/>
            <person name="Richards S."/>
            <person name="Worley K."/>
            <person name="Muzny D."/>
            <person name="Gibbs R."/>
        </authorList>
    </citation>
    <scope>NUCLEOTIDE SEQUENCE</scope>
    <source>
        <strain evidence="6">Sampled in the wild</strain>
    </source>
</reference>
<feature type="region of interest" description="Disordered" evidence="3">
    <location>
        <begin position="679"/>
        <end position="709"/>
    </location>
</feature>
<dbReference type="InterPro" id="IPR029058">
    <property type="entry name" value="AB_hydrolase_fold"/>
</dbReference>
<organism evidence="6 7">
    <name type="scientific">Ladona fulva</name>
    <name type="common">Scarce chaser dragonfly</name>
    <name type="synonym">Libellula fulva</name>
    <dbReference type="NCBI Taxonomy" id="123851"/>
    <lineage>
        <taxon>Eukaryota</taxon>
        <taxon>Metazoa</taxon>
        <taxon>Ecdysozoa</taxon>
        <taxon>Arthropoda</taxon>
        <taxon>Hexapoda</taxon>
        <taxon>Insecta</taxon>
        <taxon>Pterygota</taxon>
        <taxon>Palaeoptera</taxon>
        <taxon>Odonata</taxon>
        <taxon>Epiprocta</taxon>
        <taxon>Anisoptera</taxon>
        <taxon>Libelluloidea</taxon>
        <taxon>Libellulidae</taxon>
        <taxon>Ladona</taxon>
    </lineage>
</organism>
<proteinExistence type="inferred from homology"/>
<dbReference type="OrthoDB" id="3200163at2759"/>
<feature type="compositionally biased region" description="Polar residues" evidence="3">
    <location>
        <begin position="437"/>
        <end position="446"/>
    </location>
</feature>
<gene>
    <name evidence="6" type="ORF">J437_LFUL000989</name>
</gene>
<keyword evidence="2" id="KW-0325">Glycoprotein</keyword>